<protein>
    <recommendedName>
        <fullName evidence="3 4">Diaminopimelate epimerase</fullName>
        <shortName evidence="3">DAP epimerase</shortName>
        <ecNumber evidence="3 4">5.1.1.7</ecNumber>
    </recommendedName>
    <alternativeName>
        <fullName evidence="3">PLP-independent amino acid racemase</fullName>
    </alternativeName>
</protein>
<keyword evidence="3" id="KW-0028">Amino-acid biosynthesis</keyword>
<dbReference type="InterPro" id="IPR001653">
    <property type="entry name" value="DAP_epimerase_DapF"/>
</dbReference>
<comment type="caution">
    <text evidence="3">Lacks conserved residue(s) required for the propagation of feature annotation.</text>
</comment>
<evidence type="ECO:0000256" key="2">
    <source>
        <dbReference type="ARBA" id="ARBA00023235"/>
    </source>
</evidence>
<comment type="pathway">
    <text evidence="3">Amino-acid biosynthesis; L-lysine biosynthesis via DAP pathway; DL-2,6-diaminopimelate from LL-2,6-diaminopimelate: step 1/1.</text>
</comment>
<feature type="binding site" evidence="3">
    <location>
        <position position="66"/>
    </location>
    <ligand>
        <name>substrate</name>
    </ligand>
</feature>
<gene>
    <name evidence="5" type="primary">dapF_1</name>
    <name evidence="3" type="synonym">dapF</name>
    <name evidence="5" type="ORF">GCM10023329_12800</name>
</gene>
<feature type="site" description="Could be important to modulate the pK values of the two catalytic cysteine residues" evidence="3">
    <location>
        <position position="172"/>
    </location>
</feature>
<keyword evidence="3" id="KW-0963">Cytoplasm</keyword>
<feature type="binding site" evidence="3">
    <location>
        <begin position="231"/>
        <end position="232"/>
    </location>
    <ligand>
        <name>substrate</name>
    </ligand>
</feature>
<comment type="function">
    <text evidence="3">Catalyzes the stereoinversion of LL-2,6-diaminopimelate (L,L-DAP) to meso-diaminopimelate (meso-DAP), a precursor of L-lysine and an essential component of the bacterial peptidoglycan.</text>
</comment>
<comment type="catalytic activity">
    <reaction evidence="3">
        <text>(2S,6S)-2,6-diaminopimelate = meso-2,6-diaminopimelate</text>
        <dbReference type="Rhea" id="RHEA:15393"/>
        <dbReference type="ChEBI" id="CHEBI:57609"/>
        <dbReference type="ChEBI" id="CHEBI:57791"/>
        <dbReference type="EC" id="5.1.1.7"/>
    </reaction>
</comment>
<comment type="similarity">
    <text evidence="1 3">Belongs to the diaminopimelate epimerase family.</text>
</comment>
<feature type="binding site" evidence="3">
    <location>
        <begin position="76"/>
        <end position="77"/>
    </location>
    <ligand>
        <name>substrate</name>
    </ligand>
</feature>
<proteinExistence type="inferred from homology"/>
<keyword evidence="3" id="KW-0457">Lysine biosynthesis</keyword>
<dbReference type="RefSeq" id="WP_345610414.1">
    <property type="nucleotide sequence ID" value="NZ_BAABJV010000002.1"/>
</dbReference>
<dbReference type="SUPFAM" id="SSF54506">
    <property type="entry name" value="Diaminopimelate epimerase-like"/>
    <property type="match status" value="2"/>
</dbReference>
<dbReference type="PANTHER" id="PTHR31689">
    <property type="entry name" value="DIAMINOPIMELATE EPIMERASE, CHLOROPLASTIC"/>
    <property type="match status" value="1"/>
</dbReference>
<reference evidence="6" key="1">
    <citation type="journal article" date="2019" name="Int. J. Syst. Evol. Microbiol.">
        <title>The Global Catalogue of Microorganisms (GCM) 10K type strain sequencing project: providing services to taxonomists for standard genome sequencing and annotation.</title>
        <authorList>
            <consortium name="The Broad Institute Genomics Platform"/>
            <consortium name="The Broad Institute Genome Sequencing Center for Infectious Disease"/>
            <person name="Wu L."/>
            <person name="Ma J."/>
        </authorList>
    </citation>
    <scope>NUCLEOTIDE SEQUENCE [LARGE SCALE GENOMIC DNA]</scope>
    <source>
        <strain evidence="6">JCM 18324</strain>
    </source>
</reference>
<dbReference type="Proteomes" id="UP001501147">
    <property type="component" value="Unassembled WGS sequence"/>
</dbReference>
<dbReference type="EMBL" id="BAABJV010000002">
    <property type="protein sequence ID" value="GAA4767760.1"/>
    <property type="molecule type" value="Genomic_DNA"/>
</dbReference>
<dbReference type="EC" id="5.1.1.7" evidence="3 4"/>
<sequence length="302" mass="31417">MTDFFKYQAAGNDYLVIDPRHTGVAVTPETVRLLCDRHLGVGADGVLHGPLEPFSPGAPVRLAMYNPDGSVCGRSGNGLRMFALHLAEQEPGTWGGGEGFTVRTLAGDSPVQITDATAGRVRVGMGRPSFDAADLPLTDEDGKPLSGRAVDVPLSVGDEVLHVTCVHNGNPHTVVPVERPTAELARRLGPAIARHDRFPEATNVQFMRAAGPDVLEIEVFERGAGYVTASGSSACAAASAARERGLCGDRVEVRMPGGSVHIGLAADGAVTMTGTAEQVASGVLAPALRARLARLTAAEGSR</sequence>
<dbReference type="Pfam" id="PF01678">
    <property type="entry name" value="DAP_epimerase"/>
    <property type="match status" value="2"/>
</dbReference>
<organism evidence="5 6">
    <name type="scientific">Streptomyces sanyensis</name>
    <dbReference type="NCBI Taxonomy" id="568869"/>
    <lineage>
        <taxon>Bacteria</taxon>
        <taxon>Bacillati</taxon>
        <taxon>Actinomycetota</taxon>
        <taxon>Actinomycetes</taxon>
        <taxon>Kitasatosporales</taxon>
        <taxon>Streptomycetaceae</taxon>
        <taxon>Streptomyces</taxon>
    </lineage>
</organism>
<feature type="site" description="Could be important to modulate the pK values of the two catalytic cysteine residues" evidence="3">
    <location>
        <position position="221"/>
    </location>
</feature>
<feature type="binding site" evidence="3">
    <location>
        <begin position="221"/>
        <end position="222"/>
    </location>
    <ligand>
        <name>substrate</name>
    </ligand>
</feature>
<keyword evidence="2 3" id="KW-0413">Isomerase</keyword>
<accession>A0ABP8ZXN2</accession>
<comment type="caution">
    <text evidence="5">The sequence shown here is derived from an EMBL/GenBank/DDBJ whole genome shotgun (WGS) entry which is preliminary data.</text>
</comment>
<feature type="binding site" evidence="3">
    <location>
        <position position="170"/>
    </location>
    <ligand>
        <name>substrate</name>
    </ligand>
</feature>
<evidence type="ECO:0000256" key="1">
    <source>
        <dbReference type="ARBA" id="ARBA00010219"/>
    </source>
</evidence>
<dbReference type="NCBIfam" id="TIGR00652">
    <property type="entry name" value="DapF"/>
    <property type="match status" value="1"/>
</dbReference>
<feature type="binding site" evidence="3">
    <location>
        <position position="12"/>
    </location>
    <ligand>
        <name>substrate</name>
    </ligand>
</feature>
<evidence type="ECO:0000313" key="5">
    <source>
        <dbReference type="EMBL" id="GAA4767760.1"/>
    </source>
</evidence>
<comment type="subcellular location">
    <subcellularLocation>
        <location evidence="3">Cytoplasm</location>
    </subcellularLocation>
</comment>
<feature type="binding site" evidence="3">
    <location>
        <position position="203"/>
    </location>
    <ligand>
        <name>substrate</name>
    </ligand>
</feature>
<evidence type="ECO:0000256" key="3">
    <source>
        <dbReference type="HAMAP-Rule" id="MF_00197"/>
    </source>
</evidence>
<dbReference type="HAMAP" id="MF_00197">
    <property type="entry name" value="DAP_epimerase"/>
    <property type="match status" value="1"/>
</dbReference>
<evidence type="ECO:0000313" key="6">
    <source>
        <dbReference type="Proteomes" id="UP001501147"/>
    </source>
</evidence>
<name>A0ABP8ZXN2_9ACTN</name>
<dbReference type="Gene3D" id="3.10.310.10">
    <property type="entry name" value="Diaminopimelate Epimerase, Chain A, domain 1"/>
    <property type="match status" value="2"/>
</dbReference>
<evidence type="ECO:0000256" key="4">
    <source>
        <dbReference type="NCBIfam" id="TIGR00652"/>
    </source>
</evidence>
<comment type="subunit">
    <text evidence="3">Homodimer.</text>
</comment>
<dbReference type="PANTHER" id="PTHR31689:SF0">
    <property type="entry name" value="DIAMINOPIMELATE EPIMERASE"/>
    <property type="match status" value="1"/>
</dbReference>
<keyword evidence="6" id="KW-1185">Reference proteome</keyword>